<dbReference type="RefSeq" id="WP_167184167.1">
    <property type="nucleotide sequence ID" value="NZ_JAASQL010000001.1"/>
</dbReference>
<feature type="chain" id="PRO_5045617882" description="Lipoprotein" evidence="1">
    <location>
        <begin position="20"/>
        <end position="323"/>
    </location>
</feature>
<comment type="caution">
    <text evidence="2">The sequence shown here is derived from an EMBL/GenBank/DDBJ whole genome shotgun (WGS) entry which is preliminary data.</text>
</comment>
<dbReference type="Proteomes" id="UP000745859">
    <property type="component" value="Unassembled WGS sequence"/>
</dbReference>
<reference evidence="2 3" key="1">
    <citation type="submission" date="2020-03" db="EMBL/GenBank/DDBJ databases">
        <title>Genomic Encyclopedia of Type Strains, Phase IV (KMG-IV): sequencing the most valuable type-strain genomes for metagenomic binning, comparative biology and taxonomic classification.</title>
        <authorList>
            <person name="Goeker M."/>
        </authorList>
    </citation>
    <scope>NUCLEOTIDE SEQUENCE [LARGE SCALE GENOMIC DNA]</scope>
    <source>
        <strain evidence="2 3">DSM 101599</strain>
    </source>
</reference>
<evidence type="ECO:0008006" key="4">
    <source>
        <dbReference type="Google" id="ProtNLM"/>
    </source>
</evidence>
<protein>
    <recommendedName>
        <fullName evidence="4">Lipoprotein</fullName>
    </recommendedName>
</protein>
<evidence type="ECO:0000256" key="1">
    <source>
        <dbReference type="SAM" id="SignalP"/>
    </source>
</evidence>
<organism evidence="2 3">
    <name type="scientific">Wenyingzhuangia heitensis</name>
    <dbReference type="NCBI Taxonomy" id="1487859"/>
    <lineage>
        <taxon>Bacteria</taxon>
        <taxon>Pseudomonadati</taxon>
        <taxon>Bacteroidota</taxon>
        <taxon>Flavobacteriia</taxon>
        <taxon>Flavobacteriales</taxon>
        <taxon>Flavobacteriaceae</taxon>
        <taxon>Wenyingzhuangia</taxon>
    </lineage>
</organism>
<evidence type="ECO:0000313" key="3">
    <source>
        <dbReference type="Proteomes" id="UP000745859"/>
    </source>
</evidence>
<dbReference type="EMBL" id="JAASQL010000001">
    <property type="protein sequence ID" value="NIJ44345.1"/>
    <property type="molecule type" value="Genomic_DNA"/>
</dbReference>
<proteinExistence type="predicted"/>
<evidence type="ECO:0000313" key="2">
    <source>
        <dbReference type="EMBL" id="NIJ44345.1"/>
    </source>
</evidence>
<name>A0ABX0U8T6_9FLAO</name>
<keyword evidence="1" id="KW-0732">Signal</keyword>
<feature type="signal peptide" evidence="1">
    <location>
        <begin position="1"/>
        <end position="19"/>
    </location>
</feature>
<keyword evidence="3" id="KW-1185">Reference proteome</keyword>
<sequence length="323" mass="37794">MQKYGLLAFFCLIVFTACKSNQQASVPQNKTEITLPFQQNDSIEHYKKVEANLIQKVEAISSYQNPITTHFKKHISRSALKAVEFKEWRKNIYVEFTLDKYKRLTSIVTNTSSLKLDKQLKKTFKKLSFESLKIQNFDPKYKYSLVVIQNLNGIPVVKSNTRAIGYIPPIYELCSDEVNYHNLNKCNYMYITNYLYNHIDLSFVSSLDIDNNHEILPKFIIDKTGKVAAAMVESQNKDLLESFYKAIMSLPKASLPAKLNGKNDYYGYNFPTSIKNIIRNNNDFKKFYYQRRFDKATVEELMKEFVAIEYQKKQHKLIYKVGF</sequence>
<dbReference type="PROSITE" id="PS51257">
    <property type="entry name" value="PROKAR_LIPOPROTEIN"/>
    <property type="match status" value="1"/>
</dbReference>
<gene>
    <name evidence="2" type="ORF">FHR24_000784</name>
</gene>
<accession>A0ABX0U8T6</accession>